<name>A0ABT3GGA9_9BACT</name>
<dbReference type="SMART" id="SM00560">
    <property type="entry name" value="LamGL"/>
    <property type="match status" value="1"/>
</dbReference>
<dbReference type="RefSeq" id="WP_264486758.1">
    <property type="nucleotide sequence ID" value="NZ_JAPDDT010000003.1"/>
</dbReference>
<dbReference type="InterPro" id="IPR011047">
    <property type="entry name" value="Quinoprotein_ADH-like_sf"/>
</dbReference>
<reference evidence="5 6" key="1">
    <citation type="submission" date="2022-10" db="EMBL/GenBank/DDBJ databases">
        <title>Luteolibacter arcticus strain CCTCC AB 2014275, whole genome shotgun sequencing project.</title>
        <authorList>
            <person name="Zhao G."/>
            <person name="Shen L."/>
        </authorList>
    </citation>
    <scope>NUCLEOTIDE SEQUENCE [LARGE SCALE GENOMIC DNA]</scope>
    <source>
        <strain evidence="5 6">CCTCC AB 2014275</strain>
    </source>
</reference>
<dbReference type="PANTHER" id="PTHR34512:SF30">
    <property type="entry name" value="OUTER MEMBRANE PROTEIN ASSEMBLY FACTOR BAMB"/>
    <property type="match status" value="1"/>
</dbReference>
<dbReference type="InterPro" id="IPR002372">
    <property type="entry name" value="PQQ_rpt_dom"/>
</dbReference>
<dbReference type="PANTHER" id="PTHR34512">
    <property type="entry name" value="CELL SURFACE PROTEIN"/>
    <property type="match status" value="1"/>
</dbReference>
<dbReference type="Proteomes" id="UP001320876">
    <property type="component" value="Unassembled WGS sequence"/>
</dbReference>
<evidence type="ECO:0000256" key="3">
    <source>
        <dbReference type="SAM" id="MobiDB-lite"/>
    </source>
</evidence>
<feature type="region of interest" description="Disordered" evidence="3">
    <location>
        <begin position="920"/>
        <end position="944"/>
    </location>
</feature>
<evidence type="ECO:0000313" key="5">
    <source>
        <dbReference type="EMBL" id="MCW1922649.1"/>
    </source>
</evidence>
<evidence type="ECO:0000259" key="4">
    <source>
        <dbReference type="SMART" id="SM00560"/>
    </source>
</evidence>
<evidence type="ECO:0000313" key="6">
    <source>
        <dbReference type="Proteomes" id="UP001320876"/>
    </source>
</evidence>
<dbReference type="InterPro" id="IPR006558">
    <property type="entry name" value="LamG-like"/>
</dbReference>
<sequence>MILTLGGLATAHAAGWPMQRHDAGRSGATDEPVEAARLAESWTLTMAVPRTAWPKSARWDAFNLISNMLSARIWDACYQACSDGQRLYIASSTEDAVIAVDLTTGKELWRFTCGGPVRIAPSLVGDRLLFGSDDGFAYCLSAAEGKLVWSMNPSPGSRRVIHNERVISPAPVRTGIVVREGTAYFGCGLTTLDKGWICAVDAATGKADGRGRYVREMPGQTIEGPLTLTQSLLIVPRGRLAPLSLDRETGSTHSQMAGSGGPFCVVIEDGQQLRSNDAREGEAALYKSTGEKMTSVGKGSAIAVRGERAYIVVDGHSVQSIDRKTGAMAWSREVPGAGEVIVAADTVLVGGEGVVMAFSCDEGKELWKGKVAGRALGLVAAGGHLIASTDLGHLHAFAPTAPVAAPIAGANDAAHEQTPPPMPKVPVFSSNSLMLRYVFHRTAMAGSDGKPLTGGTKAGVKIIDTCQRTPAVLTSSAAMVAMRGSGEAIVLDGSSYYTATDLGVKKMPSEEISVEAFARINRAQSWGAVIGCLCDDGSDERGWILGVRGPSFAFGLGTAGSKIDYATAPAELFNDGWHHLVGTYDGKMMRLYLDGREVAAMAKTGPITYPDETPVILGAYKDKDECFPVQGSLHEARVWRRCLSPGEISKSYSSKAELFLNGKAANALPPVPRYDEITVGPFTRFLGAGKAEVTWATASAMPNEVRVNGSSGSRVWGEGSGTGHRVVIEGLEWGRVYGIELGGLKDRPFELDTAQDRAYVPPVATTTNTLVAAAVKGSPNGRGMAAVIGAEQMEAAVALAAAGYRTVMIEPDATKASLARATLGSSMLLGDHVAVIAAADLKDATLPTAFAAIVISPAMDATLARRFARPYGGAVWTPGVEDKPVFVRTAPEGSASWTSQYGDAASAHYAGETLRNAAGGDDLTPQWLGEPGPRFQTDRQNRKSSPLAANGRLFLQGFQRLLALDAYSGAVLWGVETPGVARFNVPHGGSNWCCDGEAVYLAHGPVLDVFDGGTGVLSNFLSNPVPELEWGQVMRTRTNPTPQGREILLGSSVRAGAEFTTWWGRGNWYDGTQGDSVKLVMADALFAHDVPLKRNAAPRWLYRGLVVQPSVCSAEGKVFFLERKFSKDPADRKLTLDETGQTSLVALDLESGREVWRNPVEVKGPATAAYVISSRGKVVLELALRNGTFEVSTFDAANGKPLWAAPPVKWEADHHGKHISRIGTQGELLYLRPRIFNLESGEVVKTGFPAGHTCGSYSLASNFMVGRMGELILWNAKQATETRLSRFRQDCWIGAIPACGMLLVPETGGGCSCGGWMETSLGLIPKITAADFP</sequence>
<dbReference type="InterPro" id="IPR015943">
    <property type="entry name" value="WD40/YVTN_repeat-like_dom_sf"/>
</dbReference>
<organism evidence="5 6">
    <name type="scientific">Luteolibacter arcticus</name>
    <dbReference type="NCBI Taxonomy" id="1581411"/>
    <lineage>
        <taxon>Bacteria</taxon>
        <taxon>Pseudomonadati</taxon>
        <taxon>Verrucomicrobiota</taxon>
        <taxon>Verrucomicrobiia</taxon>
        <taxon>Verrucomicrobiales</taxon>
        <taxon>Verrucomicrobiaceae</taxon>
        <taxon>Luteolibacter</taxon>
    </lineage>
</organism>
<keyword evidence="2" id="KW-1015">Disulfide bond</keyword>
<feature type="domain" description="LamG-like jellyroll fold" evidence="4">
    <location>
        <begin position="510"/>
        <end position="646"/>
    </location>
</feature>
<evidence type="ECO:0000256" key="2">
    <source>
        <dbReference type="ARBA" id="ARBA00023157"/>
    </source>
</evidence>
<keyword evidence="6" id="KW-1185">Reference proteome</keyword>
<proteinExistence type="predicted"/>
<accession>A0ABT3GGA9</accession>
<protein>
    <submittedName>
        <fullName evidence="5">PQQ-binding-like beta-propeller repeat protein</fullName>
    </submittedName>
</protein>
<dbReference type="Gene3D" id="2.130.10.10">
    <property type="entry name" value="YVTN repeat-like/Quinoprotein amine dehydrogenase"/>
    <property type="match status" value="2"/>
</dbReference>
<dbReference type="SMART" id="SM00564">
    <property type="entry name" value="PQQ"/>
    <property type="match status" value="5"/>
</dbReference>
<dbReference type="Gene3D" id="2.40.10.480">
    <property type="match status" value="1"/>
</dbReference>
<dbReference type="SUPFAM" id="SSF50998">
    <property type="entry name" value="Quinoprotein alcohol dehydrogenase-like"/>
    <property type="match status" value="2"/>
</dbReference>
<dbReference type="EMBL" id="JAPDDT010000003">
    <property type="protein sequence ID" value="MCW1922649.1"/>
    <property type="molecule type" value="Genomic_DNA"/>
</dbReference>
<dbReference type="InterPro" id="IPR013320">
    <property type="entry name" value="ConA-like_dom_sf"/>
</dbReference>
<dbReference type="InterPro" id="IPR018391">
    <property type="entry name" value="PQQ_b-propeller_rpt"/>
</dbReference>
<dbReference type="Gene3D" id="2.140.10.10">
    <property type="entry name" value="Quinoprotein alcohol dehydrogenase-like superfamily"/>
    <property type="match status" value="1"/>
</dbReference>
<dbReference type="Gene3D" id="2.60.120.200">
    <property type="match status" value="1"/>
</dbReference>
<keyword evidence="1" id="KW-0732">Signal</keyword>
<dbReference type="SUPFAM" id="SSF49899">
    <property type="entry name" value="Concanavalin A-like lectins/glucanases"/>
    <property type="match status" value="1"/>
</dbReference>
<dbReference type="Pfam" id="PF13385">
    <property type="entry name" value="Laminin_G_3"/>
    <property type="match status" value="1"/>
</dbReference>
<comment type="caution">
    <text evidence="5">The sequence shown here is derived from an EMBL/GenBank/DDBJ whole genome shotgun (WGS) entry which is preliminary data.</text>
</comment>
<evidence type="ECO:0000256" key="1">
    <source>
        <dbReference type="ARBA" id="ARBA00022729"/>
    </source>
</evidence>
<gene>
    <name evidence="5" type="ORF">OKA05_08790</name>
</gene>
<dbReference type="Pfam" id="PF13360">
    <property type="entry name" value="PQQ_2"/>
    <property type="match status" value="3"/>
</dbReference>